<evidence type="ECO:0000256" key="8">
    <source>
        <dbReference type="RuleBase" id="RU361193"/>
    </source>
</evidence>
<evidence type="ECO:0000313" key="11">
    <source>
        <dbReference type="Proteomes" id="UP000775547"/>
    </source>
</evidence>
<evidence type="ECO:0000256" key="4">
    <source>
        <dbReference type="ARBA" id="ARBA00022801"/>
    </source>
</evidence>
<evidence type="ECO:0000313" key="10">
    <source>
        <dbReference type="EMBL" id="KAG5647841.1"/>
    </source>
</evidence>
<keyword evidence="6" id="KW-0106">Calcium</keyword>
<comment type="pathway">
    <text evidence="2">Protein modification; protein glycosylation.</text>
</comment>
<dbReference type="OrthoDB" id="8118055at2759"/>
<dbReference type="SUPFAM" id="SSF48225">
    <property type="entry name" value="Seven-hairpin glycosidases"/>
    <property type="match status" value="1"/>
</dbReference>
<keyword evidence="8" id="KW-0326">Glycosidase</keyword>
<dbReference type="GO" id="GO:0016020">
    <property type="term" value="C:membrane"/>
    <property type="evidence" value="ECO:0007669"/>
    <property type="project" value="InterPro"/>
</dbReference>
<comment type="similarity">
    <text evidence="3 8">Belongs to the glycosyl hydrolase 47 family.</text>
</comment>
<proteinExistence type="inferred from homology"/>
<dbReference type="PRINTS" id="PR00747">
    <property type="entry name" value="GLYHDRLASE47"/>
</dbReference>
<feature type="binding site" evidence="6">
    <location>
        <position position="471"/>
    </location>
    <ligand>
        <name>Ca(2+)</name>
        <dbReference type="ChEBI" id="CHEBI:29108"/>
    </ligand>
</feature>
<feature type="disulfide bond" evidence="7">
    <location>
        <begin position="230"/>
        <end position="295"/>
    </location>
</feature>
<reference evidence="10" key="1">
    <citation type="submission" date="2020-07" db="EMBL/GenBank/DDBJ databases">
        <authorList>
            <person name="Nieuwenhuis M."/>
            <person name="Van De Peppel L.J.J."/>
        </authorList>
    </citation>
    <scope>NUCLEOTIDE SEQUENCE</scope>
    <source>
        <strain evidence="10">AP01</strain>
        <tissue evidence="10">Mycelium</tissue>
    </source>
</reference>
<dbReference type="InterPro" id="IPR012341">
    <property type="entry name" value="6hp_glycosidase-like_sf"/>
</dbReference>
<dbReference type="AlphaFoldDB" id="A0A9P7GDH6"/>
<dbReference type="EC" id="3.2.1.-" evidence="8"/>
<evidence type="ECO:0000256" key="6">
    <source>
        <dbReference type="PIRSR" id="PIRSR601382-2"/>
    </source>
</evidence>
<dbReference type="EMBL" id="JABCKV010000006">
    <property type="protein sequence ID" value="KAG5647841.1"/>
    <property type="molecule type" value="Genomic_DNA"/>
</dbReference>
<evidence type="ECO:0000256" key="1">
    <source>
        <dbReference type="ARBA" id="ARBA00001913"/>
    </source>
</evidence>
<dbReference type="InterPro" id="IPR001382">
    <property type="entry name" value="Glyco_hydro_47"/>
</dbReference>
<feature type="region of interest" description="Disordered" evidence="9">
    <location>
        <begin position="345"/>
        <end position="376"/>
    </location>
</feature>
<dbReference type="Proteomes" id="UP000775547">
    <property type="component" value="Unassembled WGS sequence"/>
</dbReference>
<evidence type="ECO:0000256" key="9">
    <source>
        <dbReference type="SAM" id="MobiDB-lite"/>
    </source>
</evidence>
<organism evidence="10 11">
    <name type="scientific">Asterophora parasitica</name>
    <dbReference type="NCBI Taxonomy" id="117018"/>
    <lineage>
        <taxon>Eukaryota</taxon>
        <taxon>Fungi</taxon>
        <taxon>Dikarya</taxon>
        <taxon>Basidiomycota</taxon>
        <taxon>Agaricomycotina</taxon>
        <taxon>Agaricomycetes</taxon>
        <taxon>Agaricomycetidae</taxon>
        <taxon>Agaricales</taxon>
        <taxon>Tricholomatineae</taxon>
        <taxon>Lyophyllaceae</taxon>
        <taxon>Asterophora</taxon>
    </lineage>
</organism>
<keyword evidence="4 8" id="KW-0378">Hydrolase</keyword>
<dbReference type="GO" id="GO:0005975">
    <property type="term" value="P:carbohydrate metabolic process"/>
    <property type="evidence" value="ECO:0007669"/>
    <property type="project" value="InterPro"/>
</dbReference>
<evidence type="ECO:0000256" key="7">
    <source>
        <dbReference type="PIRSR" id="PIRSR601382-3"/>
    </source>
</evidence>
<keyword evidence="11" id="KW-1185">Reference proteome</keyword>
<protein>
    <recommendedName>
        <fullName evidence="8">alpha-1,2-Mannosidase</fullName>
        <ecNumber evidence="8">3.2.1.-</ecNumber>
    </recommendedName>
</protein>
<dbReference type="GO" id="GO:0036503">
    <property type="term" value="P:ERAD pathway"/>
    <property type="evidence" value="ECO:0007669"/>
    <property type="project" value="UniProtKB-ARBA"/>
</dbReference>
<comment type="cofactor">
    <cofactor evidence="1 6">
        <name>Ca(2+)</name>
        <dbReference type="ChEBI" id="CHEBI:29108"/>
    </cofactor>
</comment>
<accession>A0A9P7GDH6</accession>
<dbReference type="Pfam" id="PF01532">
    <property type="entry name" value="Glyco_hydro_47"/>
    <property type="match status" value="1"/>
</dbReference>
<keyword evidence="6" id="KW-0479">Metal-binding</keyword>
<comment type="caution">
    <text evidence="10">The sequence shown here is derived from an EMBL/GenBank/DDBJ whole genome shotgun (WGS) entry which is preliminary data.</text>
</comment>
<name>A0A9P7GDH6_9AGAR</name>
<evidence type="ECO:0000256" key="3">
    <source>
        <dbReference type="ARBA" id="ARBA00007658"/>
    </source>
</evidence>
<dbReference type="PANTHER" id="PTHR11742">
    <property type="entry name" value="MANNOSYL-OLIGOSACCHARIDE ALPHA-1,2-MANNOSIDASE-RELATED"/>
    <property type="match status" value="1"/>
</dbReference>
<dbReference type="GO" id="GO:0005509">
    <property type="term" value="F:calcium ion binding"/>
    <property type="evidence" value="ECO:0007669"/>
    <property type="project" value="InterPro"/>
</dbReference>
<sequence>MLIMDLKNEYTRAVQMVKDAKFFLPKREFAPYFETVIRYLGGLLSAYALSHDKIFLDRADELATKLSPVFNTSSGLALFGVNPTNGRAIGPEIGILAEIATLQLEYTYLAKLTGKAEHFTKASTLLKAFERADLRLTDGMLPVKWNLTDGKPYDGAWAQADSAHEYLLKQYLMTARTDKESLKMYLRATTHIIINLLYLSPKRHLLYVTDQKVDRHGNKFPTHVFEHLSCFLPGLLALGAHTLPLDNLDSLGISPEDIGAEELFGAARRNHDMLSDDYGLKRIHLWAAEGLAQTCYLTYADQPTGLGPDEMVMRTTESRSWDKKASMWRVRWQNVLWIDAMKKWKKSGSRGAPPGLETKKPVLYKSEEEERRGRSDRDYGLRKAGYLLRPETVESLYILWRVTGDPMWRERGRQIFEAIEREAKTPNGYASLRSVDVSPAILDDDMPRLKYLYLLFINDDPIPLEKWVFNTEAHPFPVFEWTRSERELFGL</sequence>
<dbReference type="GO" id="GO:0004571">
    <property type="term" value="F:mannosyl-oligosaccharide 1,2-alpha-mannosidase activity"/>
    <property type="evidence" value="ECO:0007669"/>
    <property type="project" value="InterPro"/>
</dbReference>
<dbReference type="GO" id="GO:0005783">
    <property type="term" value="C:endoplasmic reticulum"/>
    <property type="evidence" value="ECO:0007669"/>
    <property type="project" value="TreeGrafter"/>
</dbReference>
<dbReference type="InterPro" id="IPR050749">
    <property type="entry name" value="Glycosyl_Hydrolase_47"/>
</dbReference>
<feature type="compositionally biased region" description="Basic and acidic residues" evidence="9">
    <location>
        <begin position="357"/>
        <end position="376"/>
    </location>
</feature>
<reference evidence="10" key="2">
    <citation type="submission" date="2021-10" db="EMBL/GenBank/DDBJ databases">
        <title>Phylogenomics reveals ancestral predisposition of the termite-cultivated fungus Termitomyces towards a domesticated lifestyle.</title>
        <authorList>
            <person name="Auxier B."/>
            <person name="Grum-Grzhimaylo A."/>
            <person name="Cardenas M.E."/>
            <person name="Lodge J.D."/>
            <person name="Laessoe T."/>
            <person name="Pedersen O."/>
            <person name="Smith M.E."/>
            <person name="Kuyper T.W."/>
            <person name="Franco-Molano E.A."/>
            <person name="Baroni T.J."/>
            <person name="Aanen D.K."/>
        </authorList>
    </citation>
    <scope>NUCLEOTIDE SEQUENCE</scope>
    <source>
        <strain evidence="10">AP01</strain>
        <tissue evidence="10">Mycelium</tissue>
    </source>
</reference>
<keyword evidence="5 7" id="KW-1015">Disulfide bond</keyword>
<evidence type="ECO:0000256" key="5">
    <source>
        <dbReference type="ARBA" id="ARBA00023157"/>
    </source>
</evidence>
<dbReference type="Gene3D" id="1.50.10.10">
    <property type="match status" value="1"/>
</dbReference>
<dbReference type="InterPro" id="IPR036026">
    <property type="entry name" value="Seven-hairpin_glycosidases"/>
</dbReference>
<evidence type="ECO:0000256" key="2">
    <source>
        <dbReference type="ARBA" id="ARBA00004922"/>
    </source>
</evidence>
<gene>
    <name evidence="10" type="ORF">DXG03_007765</name>
</gene>